<evidence type="ECO:0000313" key="2">
    <source>
        <dbReference type="Proteomes" id="UP000253529"/>
    </source>
</evidence>
<proteinExistence type="predicted"/>
<organism evidence="1 2">
    <name type="scientific">Roseiarcus fermentans</name>
    <dbReference type="NCBI Taxonomy" id="1473586"/>
    <lineage>
        <taxon>Bacteria</taxon>
        <taxon>Pseudomonadati</taxon>
        <taxon>Pseudomonadota</taxon>
        <taxon>Alphaproteobacteria</taxon>
        <taxon>Hyphomicrobiales</taxon>
        <taxon>Roseiarcaceae</taxon>
        <taxon>Roseiarcus</taxon>
    </lineage>
</organism>
<name>A0A366EVE9_9HYPH</name>
<protein>
    <submittedName>
        <fullName evidence="1">Uncharacterized protein</fullName>
    </submittedName>
</protein>
<dbReference type="AlphaFoldDB" id="A0A366EVE9"/>
<reference evidence="1 2" key="1">
    <citation type="submission" date="2018-06" db="EMBL/GenBank/DDBJ databases">
        <title>Genomic Encyclopedia of Type Strains, Phase IV (KMG-IV): sequencing the most valuable type-strain genomes for metagenomic binning, comparative biology and taxonomic classification.</title>
        <authorList>
            <person name="Goeker M."/>
        </authorList>
    </citation>
    <scope>NUCLEOTIDE SEQUENCE [LARGE SCALE GENOMIC DNA]</scope>
    <source>
        <strain evidence="1 2">DSM 24875</strain>
    </source>
</reference>
<evidence type="ECO:0000313" key="1">
    <source>
        <dbReference type="EMBL" id="RBP06304.1"/>
    </source>
</evidence>
<dbReference type="EMBL" id="QNRK01000032">
    <property type="protein sequence ID" value="RBP06304.1"/>
    <property type="molecule type" value="Genomic_DNA"/>
</dbReference>
<gene>
    <name evidence="1" type="ORF">DFR50_13282</name>
</gene>
<keyword evidence="2" id="KW-1185">Reference proteome</keyword>
<comment type="caution">
    <text evidence="1">The sequence shown here is derived from an EMBL/GenBank/DDBJ whole genome shotgun (WGS) entry which is preliminary data.</text>
</comment>
<accession>A0A366EVE9</accession>
<dbReference type="Proteomes" id="UP000253529">
    <property type="component" value="Unassembled WGS sequence"/>
</dbReference>
<sequence length="88" mass="9709">MGDMESLPRRMSVSSAVDWLCSRYGGDRARRLARLEQQKARRARSRKRFTFWAAVAAQLEAGSRAATVPCGDPDGAGDGRRPAVEIMI</sequence>